<protein>
    <recommendedName>
        <fullName evidence="1">DUF7890 domain-containing protein</fullName>
    </recommendedName>
</protein>
<gene>
    <name evidence="2" type="ORF">CDL12_29900</name>
</gene>
<accession>A0A2G9FXH4</accession>
<evidence type="ECO:0000259" key="1">
    <source>
        <dbReference type="Pfam" id="PF25418"/>
    </source>
</evidence>
<sequence length="119" mass="13856">MDFLQHAFTPKKGTILKPKAQEFQQCNYIYRDELNKKTAPLKAKKKVHFELERDQNETENRVKSGIQVKVLMTKEEATRMLSKCKDGGILEFKDVASEIVRIPKNRVEVVCSKRKDTMI</sequence>
<evidence type="ECO:0000313" key="2">
    <source>
        <dbReference type="EMBL" id="PIM97631.1"/>
    </source>
</evidence>
<evidence type="ECO:0000313" key="3">
    <source>
        <dbReference type="Proteomes" id="UP000231279"/>
    </source>
</evidence>
<dbReference type="AlphaFoldDB" id="A0A2G9FXH4"/>
<comment type="caution">
    <text evidence="2">The sequence shown here is derived from an EMBL/GenBank/DDBJ whole genome shotgun (WGS) entry which is preliminary data.</text>
</comment>
<dbReference type="OrthoDB" id="1077969at2759"/>
<dbReference type="PANTHER" id="PTHR36782">
    <property type="entry name" value="BNAC03G62080D PROTEIN"/>
    <property type="match status" value="1"/>
</dbReference>
<dbReference type="InterPro" id="IPR057212">
    <property type="entry name" value="DUF7890"/>
</dbReference>
<dbReference type="STRING" id="429701.A0A2G9FXH4"/>
<dbReference type="Proteomes" id="UP000231279">
    <property type="component" value="Unassembled WGS sequence"/>
</dbReference>
<dbReference type="PANTHER" id="PTHR36782:SF1">
    <property type="entry name" value="CALCIUM UNIPORTER PROTEIN"/>
    <property type="match status" value="1"/>
</dbReference>
<reference evidence="3" key="1">
    <citation type="journal article" date="2018" name="Gigascience">
        <title>Genome assembly of the Pink Ipe (Handroanthus impetiginosus, Bignoniaceae), a highly valued, ecologically keystone Neotropical timber forest tree.</title>
        <authorList>
            <person name="Silva-Junior O.B."/>
            <person name="Grattapaglia D."/>
            <person name="Novaes E."/>
            <person name="Collevatti R.G."/>
        </authorList>
    </citation>
    <scope>NUCLEOTIDE SEQUENCE [LARGE SCALE GENOMIC DNA]</scope>
    <source>
        <strain evidence="3">cv. UFG-1</strain>
    </source>
</reference>
<proteinExistence type="predicted"/>
<keyword evidence="3" id="KW-1185">Reference proteome</keyword>
<dbReference type="Pfam" id="PF25418">
    <property type="entry name" value="DUF7890"/>
    <property type="match status" value="1"/>
</dbReference>
<name>A0A2G9FXH4_9LAMI</name>
<organism evidence="2 3">
    <name type="scientific">Handroanthus impetiginosus</name>
    <dbReference type="NCBI Taxonomy" id="429701"/>
    <lineage>
        <taxon>Eukaryota</taxon>
        <taxon>Viridiplantae</taxon>
        <taxon>Streptophyta</taxon>
        <taxon>Embryophyta</taxon>
        <taxon>Tracheophyta</taxon>
        <taxon>Spermatophyta</taxon>
        <taxon>Magnoliopsida</taxon>
        <taxon>eudicotyledons</taxon>
        <taxon>Gunneridae</taxon>
        <taxon>Pentapetalae</taxon>
        <taxon>asterids</taxon>
        <taxon>lamiids</taxon>
        <taxon>Lamiales</taxon>
        <taxon>Bignoniaceae</taxon>
        <taxon>Crescentiina</taxon>
        <taxon>Tabebuia alliance</taxon>
        <taxon>Handroanthus</taxon>
    </lineage>
</organism>
<feature type="domain" description="DUF7890" evidence="1">
    <location>
        <begin position="65"/>
        <end position="110"/>
    </location>
</feature>
<dbReference type="EMBL" id="NKXS01009358">
    <property type="protein sequence ID" value="PIM97631.1"/>
    <property type="molecule type" value="Genomic_DNA"/>
</dbReference>